<sequence length="116" mass="12342">MSRTPLRALACVTTATAAMLAWAAAPAQAAVIWDADAAKGTDVFVTPLCDSPGGIGVGNWNDGHGDFFKFNKPVGASRCEAHSVKTGSGEYTFKDAKTYWFGWDSMTKTEDAQTVF</sequence>
<dbReference type="OrthoDB" id="5699564at2"/>
<evidence type="ECO:0000313" key="3">
    <source>
        <dbReference type="Proteomes" id="UP000190539"/>
    </source>
</evidence>
<accession>A0A1V4AGC3</accession>
<name>A0A1V4AGC3_9ACTN</name>
<dbReference type="AlphaFoldDB" id="A0A1V4AGC3"/>
<comment type="caution">
    <text evidence="2">The sequence shown here is derived from an EMBL/GenBank/DDBJ whole genome shotgun (WGS) entry which is preliminary data.</text>
</comment>
<dbReference type="EMBL" id="MVFC01000001">
    <property type="protein sequence ID" value="OON82810.1"/>
    <property type="molecule type" value="Genomic_DNA"/>
</dbReference>
<feature type="chain" id="PRO_5012347133" description="Secreted protein" evidence="1">
    <location>
        <begin position="30"/>
        <end position="116"/>
    </location>
</feature>
<keyword evidence="3" id="KW-1185">Reference proteome</keyword>
<dbReference type="RefSeq" id="WP_077964095.1">
    <property type="nucleotide sequence ID" value="NZ_CP045178.1"/>
</dbReference>
<gene>
    <name evidence="2" type="ORF">B1H18_01880</name>
</gene>
<protein>
    <recommendedName>
        <fullName evidence="4">Secreted protein</fullName>
    </recommendedName>
</protein>
<feature type="signal peptide" evidence="1">
    <location>
        <begin position="1"/>
        <end position="29"/>
    </location>
</feature>
<keyword evidence="1" id="KW-0732">Signal</keyword>
<dbReference type="STRING" id="83656.B1H18_01880"/>
<dbReference type="Proteomes" id="UP000190539">
    <property type="component" value="Unassembled WGS sequence"/>
</dbReference>
<evidence type="ECO:0008006" key="4">
    <source>
        <dbReference type="Google" id="ProtNLM"/>
    </source>
</evidence>
<reference evidence="2 3" key="1">
    <citation type="submission" date="2017-02" db="EMBL/GenBank/DDBJ databases">
        <title>Draft Genome Sequence of Streptomyces tsukubaensis F601, a Producer of the immunosuppressant tacrolimus FK506.</title>
        <authorList>
            <person name="Zong G."/>
            <person name="Zhong C."/>
            <person name="Fu J."/>
            <person name="Qin R."/>
            <person name="Cao G."/>
        </authorList>
    </citation>
    <scope>NUCLEOTIDE SEQUENCE [LARGE SCALE GENOMIC DNA]</scope>
    <source>
        <strain evidence="2 3">F601</strain>
    </source>
</reference>
<evidence type="ECO:0000313" key="2">
    <source>
        <dbReference type="EMBL" id="OON82810.1"/>
    </source>
</evidence>
<organism evidence="2 3">
    <name type="scientific">Streptomyces tsukubensis</name>
    <dbReference type="NCBI Taxonomy" id="83656"/>
    <lineage>
        <taxon>Bacteria</taxon>
        <taxon>Bacillati</taxon>
        <taxon>Actinomycetota</taxon>
        <taxon>Actinomycetes</taxon>
        <taxon>Kitasatosporales</taxon>
        <taxon>Streptomycetaceae</taxon>
        <taxon>Streptomyces</taxon>
    </lineage>
</organism>
<evidence type="ECO:0000256" key="1">
    <source>
        <dbReference type="SAM" id="SignalP"/>
    </source>
</evidence>
<proteinExistence type="predicted"/>